<keyword evidence="1" id="KW-0479">Metal-binding</keyword>
<keyword evidence="8" id="KW-1185">Reference proteome</keyword>
<dbReference type="Proteomes" id="UP001138997">
    <property type="component" value="Unassembled WGS sequence"/>
</dbReference>
<dbReference type="GO" id="GO:0008270">
    <property type="term" value="F:zinc ion binding"/>
    <property type="evidence" value="ECO:0007669"/>
    <property type="project" value="UniProtKB-KW"/>
</dbReference>
<evidence type="ECO:0000256" key="1">
    <source>
        <dbReference type="ARBA" id="ARBA00022723"/>
    </source>
</evidence>
<keyword evidence="5" id="KW-1133">Transmembrane helix</keyword>
<accession>A0A9X1NAT0</accession>
<evidence type="ECO:0000259" key="6">
    <source>
        <dbReference type="PROSITE" id="PS50199"/>
    </source>
</evidence>
<evidence type="ECO:0000313" key="8">
    <source>
        <dbReference type="Proteomes" id="UP001138997"/>
    </source>
</evidence>
<dbReference type="PROSITE" id="PS00202">
    <property type="entry name" value="RUBREDOXIN"/>
    <property type="match status" value="1"/>
</dbReference>
<dbReference type="EMBL" id="JAJOMB010000003">
    <property type="protein sequence ID" value="MCD5310439.1"/>
    <property type="molecule type" value="Genomic_DNA"/>
</dbReference>
<keyword evidence="3" id="KW-0862">Zinc</keyword>
<organism evidence="7 8">
    <name type="scientific">Kineosporia babensis</name>
    <dbReference type="NCBI Taxonomy" id="499548"/>
    <lineage>
        <taxon>Bacteria</taxon>
        <taxon>Bacillati</taxon>
        <taxon>Actinomycetota</taxon>
        <taxon>Actinomycetes</taxon>
        <taxon>Kineosporiales</taxon>
        <taxon>Kineosporiaceae</taxon>
        <taxon>Kineosporia</taxon>
    </lineage>
</organism>
<sequence length="335" mass="36450">MSAPAPGWLARQLPVAMLQDDFTARFTSIFEEVADTLRQSTDNIGRAADLSVTPDPVVPWLGSWIAAPADPEEGSYDLRERDWVSTQGRALSARGTRTGLQEILQELSGGYPVEIIDGGGIYREGQCPPESQGWVQIRMPLPGRAEPEHVLELIRAEVPIGIDVELLVVPTPDDPPEAFAEPLRLPRRSEPAIEPQTYAAVPGGPYFWDGGTGDVYPPLREDVEPAVVETPDPGLPDVIRRLPGTGGLAVRPDWICPACAEPGDSREPACRRCNSPRKPVPVPAAPVPEPEAEEPPLWSQEPWEDEEPRRIPVSDLLMAGLLLALVVAGFLIFGR</sequence>
<dbReference type="InterPro" id="IPR001876">
    <property type="entry name" value="Znf_RanBP2"/>
</dbReference>
<evidence type="ECO:0000313" key="7">
    <source>
        <dbReference type="EMBL" id="MCD5310439.1"/>
    </source>
</evidence>
<feature type="region of interest" description="Disordered" evidence="4">
    <location>
        <begin position="271"/>
        <end position="306"/>
    </location>
</feature>
<dbReference type="NCBIfam" id="TIGR02242">
    <property type="entry name" value="tail_TIGR02242"/>
    <property type="match status" value="1"/>
</dbReference>
<keyword evidence="5" id="KW-0812">Transmembrane</keyword>
<comment type="caution">
    <text evidence="7">The sequence shown here is derived from an EMBL/GenBank/DDBJ whole genome shotgun (WGS) entry which is preliminary data.</text>
</comment>
<keyword evidence="5" id="KW-0472">Membrane</keyword>
<reference evidence="7" key="1">
    <citation type="submission" date="2021-11" db="EMBL/GenBank/DDBJ databases">
        <title>Streptomyces corallinus and Kineosporia corallina sp. nov., two new coral-derived marine actinobacteria.</title>
        <authorList>
            <person name="Buangrab K."/>
            <person name="Sutthacheep M."/>
            <person name="Yeemin T."/>
            <person name="Harunari E."/>
            <person name="Igarashi Y."/>
            <person name="Sripreechasak P."/>
            <person name="Kanchanasin P."/>
            <person name="Tanasupawat S."/>
            <person name="Phongsopitanun W."/>
        </authorList>
    </citation>
    <scope>NUCLEOTIDE SEQUENCE</scope>
    <source>
        <strain evidence="7">JCM 31032</strain>
    </source>
</reference>
<proteinExistence type="predicted"/>
<dbReference type="RefSeq" id="WP_231439371.1">
    <property type="nucleotide sequence ID" value="NZ_JAJOMB010000003.1"/>
</dbReference>
<keyword evidence="2" id="KW-0863">Zinc-finger</keyword>
<dbReference type="PROSITE" id="PS50199">
    <property type="entry name" value="ZF_RANBP2_2"/>
    <property type="match status" value="1"/>
</dbReference>
<evidence type="ECO:0000256" key="5">
    <source>
        <dbReference type="SAM" id="Phobius"/>
    </source>
</evidence>
<gene>
    <name evidence="7" type="ORF">LR394_06000</name>
</gene>
<evidence type="ECO:0000256" key="4">
    <source>
        <dbReference type="SAM" id="MobiDB-lite"/>
    </source>
</evidence>
<feature type="compositionally biased region" description="Pro residues" evidence="4">
    <location>
        <begin position="278"/>
        <end position="289"/>
    </location>
</feature>
<evidence type="ECO:0000256" key="2">
    <source>
        <dbReference type="ARBA" id="ARBA00022771"/>
    </source>
</evidence>
<name>A0A9X1NAT0_9ACTN</name>
<dbReference type="InterPro" id="IPR018527">
    <property type="entry name" value="Rubredoxin_Fe_BS"/>
</dbReference>
<dbReference type="InterPro" id="IPR011748">
    <property type="entry name" value="Unchr_phage_tail-like"/>
</dbReference>
<evidence type="ECO:0000256" key="3">
    <source>
        <dbReference type="ARBA" id="ARBA00022833"/>
    </source>
</evidence>
<feature type="domain" description="RanBP2-type" evidence="6">
    <location>
        <begin position="245"/>
        <end position="279"/>
    </location>
</feature>
<feature type="transmembrane region" description="Helical" evidence="5">
    <location>
        <begin position="316"/>
        <end position="334"/>
    </location>
</feature>
<protein>
    <recommendedName>
        <fullName evidence="6">RanBP2-type domain-containing protein</fullName>
    </recommendedName>
</protein>
<dbReference type="AlphaFoldDB" id="A0A9X1NAT0"/>